<name>C0E841_9CORY</name>
<accession>C0E841</accession>
<sequence length="106" mass="11716">MGAATHGVGWWGDPAQALRPLPVKRVIVAPKLCDFRRVIWNNEDMANLEKKGYVDPGWPKQTPGGGHYVTEVLAKFAGANSPYGDVEFPVPAEELGYVHPYTRINK</sequence>
<dbReference type="Proteomes" id="UP000006247">
    <property type="component" value="Unassembled WGS sequence"/>
</dbReference>
<proteinExistence type="predicted"/>
<protein>
    <submittedName>
        <fullName evidence="1">Uncharacterized protein</fullName>
    </submittedName>
</protein>
<comment type="caution">
    <text evidence="1">The sequence shown here is derived from an EMBL/GenBank/DDBJ whole genome shotgun (WGS) entry which is preliminary data.</text>
</comment>
<dbReference type="HOGENOM" id="CLU_2218666_0_0_11"/>
<gene>
    <name evidence="1" type="ORF">CORMATOL_03183</name>
</gene>
<dbReference type="AlphaFoldDB" id="C0E841"/>
<dbReference type="EMBL" id="ACEB01000053">
    <property type="protein sequence ID" value="EEG25566.1"/>
    <property type="molecule type" value="Genomic_DNA"/>
</dbReference>
<organism evidence="1 2">
    <name type="scientific">Corynebacterium matruchotii ATCC 33806</name>
    <dbReference type="NCBI Taxonomy" id="566549"/>
    <lineage>
        <taxon>Bacteria</taxon>
        <taxon>Bacillati</taxon>
        <taxon>Actinomycetota</taxon>
        <taxon>Actinomycetes</taxon>
        <taxon>Mycobacteriales</taxon>
        <taxon>Corynebacteriaceae</taxon>
        <taxon>Corynebacterium</taxon>
    </lineage>
</organism>
<evidence type="ECO:0000313" key="1">
    <source>
        <dbReference type="EMBL" id="EEG25566.1"/>
    </source>
</evidence>
<evidence type="ECO:0000313" key="2">
    <source>
        <dbReference type="Proteomes" id="UP000006247"/>
    </source>
</evidence>
<reference evidence="1 2" key="1">
    <citation type="submission" date="2009-01" db="EMBL/GenBank/DDBJ databases">
        <authorList>
            <person name="Fulton L."/>
            <person name="Clifton S."/>
            <person name="Chinwalla A.T."/>
            <person name="Mitreva M."/>
            <person name="Sodergren E."/>
            <person name="Weinstock G."/>
            <person name="Clifton S."/>
            <person name="Dooling D.J."/>
            <person name="Fulton B."/>
            <person name="Minx P."/>
            <person name="Pepin K.H."/>
            <person name="Johnson M."/>
            <person name="Bhonagiri V."/>
            <person name="Nash W.E."/>
            <person name="Mardis E.R."/>
            <person name="Wilson R.K."/>
        </authorList>
    </citation>
    <scope>NUCLEOTIDE SEQUENCE [LARGE SCALE GENOMIC DNA]</scope>
    <source>
        <strain evidence="1 2">ATCC 33806</strain>
    </source>
</reference>